<evidence type="ECO:0000256" key="2">
    <source>
        <dbReference type="ARBA" id="ARBA00022670"/>
    </source>
</evidence>
<dbReference type="InterPro" id="IPR004970">
    <property type="entry name" value="Peptidase_C57"/>
</dbReference>
<accession>A0A7R5WJ47</accession>
<dbReference type="GO" id="GO:0006508">
    <property type="term" value="P:proteolysis"/>
    <property type="evidence" value="ECO:0007669"/>
    <property type="project" value="UniProtKB-KW"/>
</dbReference>
<keyword evidence="4" id="KW-0788">Thiol protease</keyword>
<evidence type="ECO:0000313" key="6">
    <source>
        <dbReference type="EMBL" id="AKS26333.1"/>
    </source>
</evidence>
<evidence type="ECO:0000256" key="5">
    <source>
        <dbReference type="ARBA" id="ARBA00022844"/>
    </source>
</evidence>
<dbReference type="Proteomes" id="UP000593702">
    <property type="component" value="Segment"/>
</dbReference>
<dbReference type="GO" id="GO:0008234">
    <property type="term" value="F:cysteine-type peptidase activity"/>
    <property type="evidence" value="ECO:0007669"/>
    <property type="project" value="UniProtKB-KW"/>
</dbReference>
<evidence type="ECO:0000313" key="7">
    <source>
        <dbReference type="Proteomes" id="UP000593702"/>
    </source>
</evidence>
<sequence length="448" mass="53632">MFPIQRNLRFPEYGLGFSLNLIFEKLRTSFSFSPLDYNDSTNKFLLETYDKSKTCGKVSFIPIDFLRTYVKKFFPDLRIPKYQSEIDEKTFYINLLKKRLNSSFYRQNRYQNIPLCYFQKSRLDSLLSKTFDYCKLPNYQEGPFGQIYSNIKQAEVYSGDQDEWLSNEDLNNLIVPYILNLPEQLRKQVFYIPLINLNTCPPTKYMIKEQIEYNINWRNIQPYHRFILIFIIHQGHFTAMMVDRFATFKKHPTKGVVYFFNSCGYNPVDFSAYNKEFWFLDSSFEFKNHKVFPRLEGSDKNLVFEVLAEVFREKFHIYHFVFNSFAIQNFNAECGIFSSVFHIIFLRLLRVKKDMDIRDMKQIYFNMTSLGGDMIFSMLRGLFFFTDEDLQVNNVAYNEYVNSPFVYPIKNRKFMEYLSIYKKGLRTIQKSFSSISNELQEIETKISD</sequence>
<dbReference type="GO" id="GO:0044423">
    <property type="term" value="C:virion component"/>
    <property type="evidence" value="ECO:0007669"/>
    <property type="project" value="UniProtKB-KW"/>
</dbReference>
<evidence type="ECO:0000256" key="1">
    <source>
        <dbReference type="ARBA" id="ARBA00004328"/>
    </source>
</evidence>
<comment type="subcellular location">
    <subcellularLocation>
        <location evidence="1">Virion</location>
    </subcellularLocation>
</comment>
<organism evidence="6 7">
    <name type="scientific">Diachasmimorpha longicaudata entomopoxvirus</name>
    <dbReference type="NCBI Taxonomy" id="109981"/>
    <lineage>
        <taxon>Viruses</taxon>
        <taxon>Varidnaviria</taxon>
        <taxon>Bamfordvirae</taxon>
        <taxon>Nucleocytoviricota</taxon>
        <taxon>Pokkesviricetes</taxon>
        <taxon>Chitovirales</taxon>
        <taxon>Poxviridae</taxon>
        <taxon>Entomopoxvirinae</taxon>
        <taxon>Epsilonentomopoxvirus</taxon>
        <taxon>Epsilonentomopoxvirus dlongicaudata</taxon>
        <taxon>Diachasmimorpha entomopoxvirus</taxon>
    </lineage>
</organism>
<gene>
    <name evidence="6" type="ORF">DLEV_042</name>
</gene>
<dbReference type="EMBL" id="KR095315">
    <property type="protein sequence ID" value="AKS26333.1"/>
    <property type="molecule type" value="Genomic_DNA"/>
</dbReference>
<keyword evidence="3" id="KW-0378">Hydrolase</keyword>
<dbReference type="Pfam" id="PF03290">
    <property type="entry name" value="Peptidase_C57"/>
    <property type="match status" value="1"/>
</dbReference>
<evidence type="ECO:0000256" key="3">
    <source>
        <dbReference type="ARBA" id="ARBA00022801"/>
    </source>
</evidence>
<protein>
    <submittedName>
        <fullName evidence="6">Putative virion core cysteine protease</fullName>
    </submittedName>
</protein>
<keyword evidence="7" id="KW-1185">Reference proteome</keyword>
<name>A0A7R5WJ47_9POXV</name>
<evidence type="ECO:0000256" key="4">
    <source>
        <dbReference type="ARBA" id="ARBA00022807"/>
    </source>
</evidence>
<reference evidence="6 7" key="1">
    <citation type="submission" date="2015-04" db="EMBL/GenBank/DDBJ databases">
        <title>Diachasmimorpha longicaudata entomopoxvirus genome.</title>
        <authorList>
            <person name="Coffman K.A."/>
            <person name="Burke G.R."/>
        </authorList>
    </citation>
    <scope>NUCLEOTIDE SEQUENCE [LARGE SCALE GENOMIC DNA]</scope>
</reference>
<proteinExistence type="predicted"/>
<keyword evidence="5" id="KW-0946">Virion</keyword>
<keyword evidence="2 6" id="KW-0645">Protease</keyword>